<keyword evidence="2" id="KW-1185">Reference proteome</keyword>
<reference evidence="2" key="1">
    <citation type="journal article" date="2023" name="G3 (Bethesda)">
        <title>Genome assembly and association tests identify interacting loci associated with vigor, precocity, and sex in interspecific pistachio rootstocks.</title>
        <authorList>
            <person name="Palmer W."/>
            <person name="Jacygrad E."/>
            <person name="Sagayaradj S."/>
            <person name="Cavanaugh K."/>
            <person name="Han R."/>
            <person name="Bertier L."/>
            <person name="Beede B."/>
            <person name="Kafkas S."/>
            <person name="Golino D."/>
            <person name="Preece J."/>
            <person name="Michelmore R."/>
        </authorList>
    </citation>
    <scope>NUCLEOTIDE SEQUENCE [LARGE SCALE GENOMIC DNA]</scope>
</reference>
<sequence>MVAWYFLIVDVQIHWQNQDLIKINPIHKEDFGIGGNAQYEVKVTRSKKFEDTIIITLPANGQRVEIGVSYEPGKSPGLGTGIKEIFYSGVVGLSTLTALILAMMYCKFDRVERSVGSQPAIPPATPHMTAPLTPERRSSTPGFSNDQSPRTPQPFVDYVRRTIDKTPYYRQEARRMAFTD</sequence>
<proteinExistence type="predicted"/>
<dbReference type="Proteomes" id="UP001164250">
    <property type="component" value="Chromosome 1"/>
</dbReference>
<gene>
    <name evidence="1" type="ORF">Patl1_02830</name>
</gene>
<dbReference type="EMBL" id="CM047897">
    <property type="protein sequence ID" value="KAJ0110684.1"/>
    <property type="molecule type" value="Genomic_DNA"/>
</dbReference>
<evidence type="ECO:0000313" key="2">
    <source>
        <dbReference type="Proteomes" id="UP001164250"/>
    </source>
</evidence>
<evidence type="ECO:0000313" key="1">
    <source>
        <dbReference type="EMBL" id="KAJ0110684.1"/>
    </source>
</evidence>
<accession>A0ACC1C577</accession>
<protein>
    <submittedName>
        <fullName evidence="1">Uncharacterized protein</fullName>
    </submittedName>
</protein>
<comment type="caution">
    <text evidence="1">The sequence shown here is derived from an EMBL/GenBank/DDBJ whole genome shotgun (WGS) entry which is preliminary data.</text>
</comment>
<name>A0ACC1C577_9ROSI</name>
<organism evidence="1 2">
    <name type="scientific">Pistacia atlantica</name>
    <dbReference type="NCBI Taxonomy" id="434234"/>
    <lineage>
        <taxon>Eukaryota</taxon>
        <taxon>Viridiplantae</taxon>
        <taxon>Streptophyta</taxon>
        <taxon>Embryophyta</taxon>
        <taxon>Tracheophyta</taxon>
        <taxon>Spermatophyta</taxon>
        <taxon>Magnoliopsida</taxon>
        <taxon>eudicotyledons</taxon>
        <taxon>Gunneridae</taxon>
        <taxon>Pentapetalae</taxon>
        <taxon>rosids</taxon>
        <taxon>malvids</taxon>
        <taxon>Sapindales</taxon>
        <taxon>Anacardiaceae</taxon>
        <taxon>Pistacia</taxon>
    </lineage>
</organism>